<dbReference type="PROSITE" id="PS01124">
    <property type="entry name" value="HTH_ARAC_FAMILY_2"/>
    <property type="match status" value="1"/>
</dbReference>
<dbReference type="InterPro" id="IPR050204">
    <property type="entry name" value="AraC_XylS_family_regulators"/>
</dbReference>
<name>L1L5A8_9ACTN</name>
<comment type="caution">
    <text evidence="6">The sequence shown here is derived from an EMBL/GenBank/DDBJ whole genome shotgun (WGS) entry which is preliminary data.</text>
</comment>
<dbReference type="AlphaFoldDB" id="L1L5A8"/>
<dbReference type="EMBL" id="AEJC01000101">
    <property type="protein sequence ID" value="EKX68112.1"/>
    <property type="molecule type" value="Genomic_DNA"/>
</dbReference>
<feature type="region of interest" description="Disordered" evidence="4">
    <location>
        <begin position="1"/>
        <end position="79"/>
    </location>
</feature>
<dbReference type="GO" id="GO:0003700">
    <property type="term" value="F:DNA-binding transcription factor activity"/>
    <property type="evidence" value="ECO:0007669"/>
    <property type="project" value="InterPro"/>
</dbReference>
<proteinExistence type="predicted"/>
<evidence type="ECO:0000256" key="2">
    <source>
        <dbReference type="ARBA" id="ARBA00023125"/>
    </source>
</evidence>
<keyword evidence="1" id="KW-0805">Transcription regulation</keyword>
<dbReference type="Gene3D" id="1.10.10.60">
    <property type="entry name" value="Homeodomain-like"/>
    <property type="match status" value="1"/>
</dbReference>
<evidence type="ECO:0000256" key="3">
    <source>
        <dbReference type="ARBA" id="ARBA00023163"/>
    </source>
</evidence>
<dbReference type="PANTHER" id="PTHR46796">
    <property type="entry name" value="HTH-TYPE TRANSCRIPTIONAL ACTIVATOR RHAS-RELATED"/>
    <property type="match status" value="1"/>
</dbReference>
<evidence type="ECO:0000313" key="7">
    <source>
        <dbReference type="Proteomes" id="UP000010411"/>
    </source>
</evidence>
<evidence type="ECO:0000256" key="1">
    <source>
        <dbReference type="ARBA" id="ARBA00023015"/>
    </source>
</evidence>
<dbReference type="Proteomes" id="UP000010411">
    <property type="component" value="Unassembled WGS sequence"/>
</dbReference>
<reference evidence="6 7" key="1">
    <citation type="submission" date="2012-11" db="EMBL/GenBank/DDBJ databases">
        <authorList>
            <person name="Huguet-Tapia J.C."/>
            <person name="Durkin A.S."/>
            <person name="Pettis G.S."/>
            <person name="Badger J.H."/>
        </authorList>
    </citation>
    <scope>NUCLEOTIDE SEQUENCE [LARGE SCALE GENOMIC DNA]</scope>
    <source>
        <strain evidence="6 7">91-03</strain>
    </source>
</reference>
<evidence type="ECO:0000256" key="4">
    <source>
        <dbReference type="SAM" id="MobiDB-lite"/>
    </source>
</evidence>
<protein>
    <recommendedName>
        <fullName evidence="5">HTH araC/xylS-type domain-containing protein</fullName>
    </recommendedName>
</protein>
<organism evidence="6 7">
    <name type="scientific">Streptomyces ipomoeae 91-03</name>
    <dbReference type="NCBI Taxonomy" id="698759"/>
    <lineage>
        <taxon>Bacteria</taxon>
        <taxon>Bacillati</taxon>
        <taxon>Actinomycetota</taxon>
        <taxon>Actinomycetes</taxon>
        <taxon>Kitasatosporales</taxon>
        <taxon>Streptomycetaceae</taxon>
        <taxon>Streptomyces</taxon>
    </lineage>
</organism>
<keyword evidence="7" id="KW-1185">Reference proteome</keyword>
<gene>
    <name evidence="6" type="ORF">STRIP9103_09487</name>
</gene>
<dbReference type="Pfam" id="PF12833">
    <property type="entry name" value="HTH_18"/>
    <property type="match status" value="1"/>
</dbReference>
<evidence type="ECO:0000313" key="6">
    <source>
        <dbReference type="EMBL" id="EKX68112.1"/>
    </source>
</evidence>
<keyword evidence="2" id="KW-0238">DNA-binding</keyword>
<sequence length="264" mass="28227">MSSNRQPPAAVGVLPHSCAQGIPRAARRSTAGRRGGPSLVSRTRPRRWSCASRRTVGVTPSSSVPAPSPRTTRASHSRPWCSCAGHGPAPARCAAVDLVGRVAPLGDLPSPAARRLVAALPLLDADDVVAHVADVLPGRLADTADCSRTELLRACVDAMTIRWGRVPGQVREVVRDLVVSEQQLRNLFAEGVGLSPTHYARIDRARAVPAHAADLSWAELAAVTGYYDQSHMTSDFRTLMGVPPRSYFTGRLPGARPCQAVTRW</sequence>
<accession>L1L5A8</accession>
<feature type="domain" description="HTH araC/xylS-type" evidence="5">
    <location>
        <begin position="170"/>
        <end position="250"/>
    </location>
</feature>
<dbReference type="SMART" id="SM00342">
    <property type="entry name" value="HTH_ARAC"/>
    <property type="match status" value="1"/>
</dbReference>
<evidence type="ECO:0000259" key="5">
    <source>
        <dbReference type="PROSITE" id="PS01124"/>
    </source>
</evidence>
<dbReference type="InterPro" id="IPR018060">
    <property type="entry name" value="HTH_AraC"/>
</dbReference>
<keyword evidence="3" id="KW-0804">Transcription</keyword>
<dbReference type="PATRIC" id="fig|698759.3.peg.1342"/>
<dbReference type="GO" id="GO:0043565">
    <property type="term" value="F:sequence-specific DNA binding"/>
    <property type="evidence" value="ECO:0007669"/>
    <property type="project" value="InterPro"/>
</dbReference>
<feature type="compositionally biased region" description="Low complexity" evidence="4">
    <location>
        <begin position="52"/>
        <end position="72"/>
    </location>
</feature>